<dbReference type="Proteomes" id="UP001597389">
    <property type="component" value="Unassembled WGS sequence"/>
</dbReference>
<gene>
    <name evidence="1" type="ORF">ACFSW8_07515</name>
</gene>
<keyword evidence="2" id="KW-1185">Reference proteome</keyword>
<dbReference type="EMBL" id="JBHUJB010000033">
    <property type="protein sequence ID" value="MFD2158739.1"/>
    <property type="molecule type" value="Genomic_DNA"/>
</dbReference>
<dbReference type="Pfam" id="PF13584">
    <property type="entry name" value="BatD"/>
    <property type="match status" value="1"/>
</dbReference>
<accession>A0ABW4ZA29</accession>
<dbReference type="PANTHER" id="PTHR40940">
    <property type="entry name" value="PROTEIN BATD-RELATED"/>
    <property type="match status" value="1"/>
</dbReference>
<comment type="caution">
    <text evidence="1">The sequence shown here is derived from an EMBL/GenBank/DDBJ whole genome shotgun (WGS) entry which is preliminary data.</text>
</comment>
<dbReference type="InterPro" id="IPR025738">
    <property type="entry name" value="BatD"/>
</dbReference>
<evidence type="ECO:0000313" key="1">
    <source>
        <dbReference type="EMBL" id="MFD2158739.1"/>
    </source>
</evidence>
<dbReference type="RefSeq" id="WP_377177859.1">
    <property type="nucleotide sequence ID" value="NZ_JBHUJB010000033.1"/>
</dbReference>
<name>A0ABW4ZA29_9BACT</name>
<dbReference type="PANTHER" id="PTHR40940:SF1">
    <property type="entry name" value="PROTEIN BATD"/>
    <property type="match status" value="1"/>
</dbReference>
<evidence type="ECO:0000313" key="2">
    <source>
        <dbReference type="Proteomes" id="UP001597389"/>
    </source>
</evidence>
<reference evidence="2" key="1">
    <citation type="journal article" date="2019" name="Int. J. Syst. Evol. Microbiol.">
        <title>The Global Catalogue of Microorganisms (GCM) 10K type strain sequencing project: providing services to taxonomists for standard genome sequencing and annotation.</title>
        <authorList>
            <consortium name="The Broad Institute Genomics Platform"/>
            <consortium name="The Broad Institute Genome Sequencing Center for Infectious Disease"/>
            <person name="Wu L."/>
            <person name="Ma J."/>
        </authorList>
    </citation>
    <scope>NUCLEOTIDE SEQUENCE [LARGE SCALE GENOMIC DNA]</scope>
    <source>
        <strain evidence="2">CCUG 57942</strain>
    </source>
</reference>
<organism evidence="1 2">
    <name type="scientific">Rubritalea tangerina</name>
    <dbReference type="NCBI Taxonomy" id="430798"/>
    <lineage>
        <taxon>Bacteria</taxon>
        <taxon>Pseudomonadati</taxon>
        <taxon>Verrucomicrobiota</taxon>
        <taxon>Verrucomicrobiia</taxon>
        <taxon>Verrucomicrobiales</taxon>
        <taxon>Rubritaleaceae</taxon>
        <taxon>Rubritalea</taxon>
    </lineage>
</organism>
<protein>
    <submittedName>
        <fullName evidence="1">BatD family protein</fullName>
    </submittedName>
</protein>
<proteinExistence type="predicted"/>
<sequence length="405" mass="44850">MPLGLHAGDDVIVRASVQPEEAWQGQRVQLTVVVLGKDSWAQIPNMPALKVGGAYVLPPESQGVRAQEQIDGVSYTGQRYELSVYPQVGGEIVIPETSLQVSLSSFGSGSAAQEKQEKLPEIRFRSKVPPGAEGVDWLVSTTDFKAEQTWSSEAKALKVGESLKRTIRISASDVSGMAFKPIEYPAIEGLGVYPAEAVVRDKRDRGTLSGERQEEVTYIFEGAGEVVIPDIELVWWNVQEQKLESVPLAGRKVTVSGGSPVGYREAEESGVSGRGGWWLLALVGVILGMGVWRREWISAWLEERKVEREQSEKAYFKRFEQASRSGDVAATQRAVMAWLDRVSDGSQVARLDVFLKRYGDGGRDVTQLWGHTEELYAVVSEARKVWASQRHRRERAERLLPPLNS</sequence>